<keyword evidence="3" id="KW-1185">Reference proteome</keyword>
<comment type="caution">
    <text evidence="2">The sequence shown here is derived from an EMBL/GenBank/DDBJ whole genome shotgun (WGS) entry which is preliminary data.</text>
</comment>
<feature type="transmembrane region" description="Helical" evidence="1">
    <location>
        <begin position="12"/>
        <end position="29"/>
    </location>
</feature>
<dbReference type="EMBL" id="VJXY01000012">
    <property type="protein sequence ID" value="MBD6616774.1"/>
    <property type="molecule type" value="Genomic_DNA"/>
</dbReference>
<protein>
    <submittedName>
        <fullName evidence="2">Uncharacterized protein</fullName>
    </submittedName>
</protein>
<keyword evidence="1" id="KW-1133">Transmembrane helix</keyword>
<keyword evidence="1" id="KW-0472">Membrane</keyword>
<proteinExistence type="predicted"/>
<dbReference type="SUPFAM" id="SSF51445">
    <property type="entry name" value="(Trans)glycosidases"/>
    <property type="match status" value="1"/>
</dbReference>
<reference evidence="2" key="1">
    <citation type="submission" date="2019-07" db="EMBL/GenBank/DDBJ databases">
        <title>Toxilogical consequences of a new and cryptic species of cyanobacteria (Komarekiella delphini-convector) recovered from the epidermis of a bottlenose dolphin and 1500 ft. in the air.</title>
        <authorList>
            <person name="Brown A.O."/>
            <person name="Dvorak P."/>
            <person name="Villanueva C.D."/>
            <person name="Foss A.J."/>
            <person name="Garvey A.D."/>
            <person name="Gibson Q.A."/>
            <person name="Johansen J.R."/>
            <person name="Casamatta D.A."/>
        </authorList>
    </citation>
    <scope>NUCLEOTIDE SEQUENCE</scope>
    <source>
        <strain evidence="2">SJRDD-AB1</strain>
    </source>
</reference>
<accession>A0AA40SWX0</accession>
<evidence type="ECO:0000313" key="3">
    <source>
        <dbReference type="Proteomes" id="UP001165986"/>
    </source>
</evidence>
<dbReference type="AlphaFoldDB" id="A0AA40SWX0"/>
<organism evidence="2 3">
    <name type="scientific">Komarekiella delphini-convector SJRDD-AB1</name>
    <dbReference type="NCBI Taxonomy" id="2593771"/>
    <lineage>
        <taxon>Bacteria</taxon>
        <taxon>Bacillati</taxon>
        <taxon>Cyanobacteriota</taxon>
        <taxon>Cyanophyceae</taxon>
        <taxon>Nostocales</taxon>
        <taxon>Nostocaceae</taxon>
        <taxon>Komarekiella</taxon>
        <taxon>Komarekiella delphini-convector</taxon>
    </lineage>
</organism>
<keyword evidence="1" id="KW-0812">Transmembrane</keyword>
<dbReference type="Proteomes" id="UP001165986">
    <property type="component" value="Unassembled WGS sequence"/>
</dbReference>
<evidence type="ECO:0000313" key="2">
    <source>
        <dbReference type="EMBL" id="MBD6616774.1"/>
    </source>
</evidence>
<gene>
    <name evidence="2" type="ORF">FNW02_13280</name>
</gene>
<dbReference type="Gene3D" id="3.20.20.80">
    <property type="entry name" value="Glycosidases"/>
    <property type="match status" value="1"/>
</dbReference>
<dbReference type="PROSITE" id="PS51257">
    <property type="entry name" value="PROKAR_LIPOPROTEIN"/>
    <property type="match status" value="1"/>
</dbReference>
<evidence type="ECO:0000256" key="1">
    <source>
        <dbReference type="SAM" id="Phobius"/>
    </source>
</evidence>
<dbReference type="InterPro" id="IPR017853">
    <property type="entry name" value="GH"/>
</dbReference>
<dbReference type="RefSeq" id="WP_191758006.1">
    <property type="nucleotide sequence ID" value="NZ_VJXY01000012.1"/>
</dbReference>
<name>A0AA40SWX0_9NOST</name>
<sequence>MKIINNKKTNLFLIFISTLLVAIACFYFVQSKNDIQDIGYTSNSNNILSNSKPFFPFGLYYVDYNVPKNIKAKLKIKALNDMAHAGFNIIHTSNSEKLDDDRIMLDQAKKLGVHVIIEGPAEIEVMNAFKTKSALLGWNIADDANSRYKRDTVLNRHNQVKKINPNYLTYISMFSLKPEVIMRFLHTSDLIGFQSYPISDRPLDSTFDDMKFLVNISKKYNAAPAIANLQTFKWNEPDSIGNPQRKPRFSEIRNMTYQALLGGVKGIIYFSYLYENWYLPEHQELWKGLKSLVPEINVISPILLNGSLNNIDAGLKNILAGIWINQNQTLAVIINTSYTNTTEIAIKVPANLKQAKSIFANRASGLAIRGNKLSGLIKPLDVHVYSLS</sequence>